<dbReference type="EMBL" id="HBUF01544605">
    <property type="protein sequence ID" value="CAG6756372.1"/>
    <property type="molecule type" value="Transcribed_RNA"/>
</dbReference>
<dbReference type="AlphaFoldDB" id="A0A8D9A035"/>
<sequence>MVFPAVLNWNTSLGIIGDGISLENKLSFILVGDFSTGSTKSLGITGEGIFTPSCTGGELSGDGMKALNSLRGVTGEGVLPESLRERKGETESVTLNGQISFKGLLCLRGELGASLRGLLGEPGGASLRGLRCLSGLGGELETSLRGLRGEMA</sequence>
<reference evidence="1" key="1">
    <citation type="submission" date="2021-05" db="EMBL/GenBank/DDBJ databases">
        <authorList>
            <person name="Alioto T."/>
            <person name="Alioto T."/>
            <person name="Gomez Garrido J."/>
        </authorList>
    </citation>
    <scope>NUCLEOTIDE SEQUENCE</scope>
</reference>
<name>A0A8D9A035_9HEMI</name>
<dbReference type="EMBL" id="HBUF01544604">
    <property type="protein sequence ID" value="CAG6756366.1"/>
    <property type="molecule type" value="Transcribed_RNA"/>
</dbReference>
<protein>
    <submittedName>
        <fullName evidence="1">Uncharacterized protein</fullName>
    </submittedName>
</protein>
<evidence type="ECO:0000313" key="1">
    <source>
        <dbReference type="EMBL" id="CAG6756361.1"/>
    </source>
</evidence>
<dbReference type="EMBL" id="HBUF01544606">
    <property type="protein sequence ID" value="CAG6756377.1"/>
    <property type="molecule type" value="Transcribed_RNA"/>
</dbReference>
<proteinExistence type="predicted"/>
<dbReference type="EMBL" id="HBUF01544603">
    <property type="protein sequence ID" value="CAG6756361.1"/>
    <property type="molecule type" value="Transcribed_RNA"/>
</dbReference>
<organism evidence="1">
    <name type="scientific">Cacopsylla melanoneura</name>
    <dbReference type="NCBI Taxonomy" id="428564"/>
    <lineage>
        <taxon>Eukaryota</taxon>
        <taxon>Metazoa</taxon>
        <taxon>Ecdysozoa</taxon>
        <taxon>Arthropoda</taxon>
        <taxon>Hexapoda</taxon>
        <taxon>Insecta</taxon>
        <taxon>Pterygota</taxon>
        <taxon>Neoptera</taxon>
        <taxon>Paraneoptera</taxon>
        <taxon>Hemiptera</taxon>
        <taxon>Sternorrhyncha</taxon>
        <taxon>Psylloidea</taxon>
        <taxon>Psyllidae</taxon>
        <taxon>Psyllinae</taxon>
        <taxon>Cacopsylla</taxon>
    </lineage>
</organism>
<accession>A0A8D9A035</accession>
<dbReference type="EMBL" id="HBUF01544607">
    <property type="protein sequence ID" value="CAG6756381.1"/>
    <property type="molecule type" value="Transcribed_RNA"/>
</dbReference>
<dbReference type="EMBL" id="HBUF01544608">
    <property type="protein sequence ID" value="CAG6756386.1"/>
    <property type="molecule type" value="Transcribed_RNA"/>
</dbReference>